<reference evidence="14" key="1">
    <citation type="submission" date="2017-05" db="EMBL/GenBank/DDBJ databases">
        <title>Improved OligoMM genomes.</title>
        <authorList>
            <person name="Garzetti D."/>
        </authorList>
    </citation>
    <scope>NUCLEOTIDE SEQUENCE [LARGE SCALE GENOMIC DNA]</scope>
    <source>
        <strain evidence="14">YL45</strain>
    </source>
</reference>
<protein>
    <submittedName>
        <fullName evidence="13">Porin</fullName>
    </submittedName>
</protein>
<evidence type="ECO:0000259" key="12">
    <source>
        <dbReference type="Pfam" id="PF13609"/>
    </source>
</evidence>
<evidence type="ECO:0000256" key="2">
    <source>
        <dbReference type="ARBA" id="ARBA00011233"/>
    </source>
</evidence>
<keyword evidence="4" id="KW-1134">Transmembrane beta strand</keyword>
<feature type="chain" id="PRO_5011235644" evidence="11">
    <location>
        <begin position="21"/>
        <end position="376"/>
    </location>
</feature>
<evidence type="ECO:0000256" key="11">
    <source>
        <dbReference type="SAM" id="SignalP"/>
    </source>
</evidence>
<keyword evidence="14" id="KW-1185">Reference proteome</keyword>
<keyword evidence="9" id="KW-0472">Membrane</keyword>
<keyword evidence="8" id="KW-0626">Porin</keyword>
<evidence type="ECO:0000256" key="5">
    <source>
        <dbReference type="ARBA" id="ARBA00022692"/>
    </source>
</evidence>
<dbReference type="RefSeq" id="WP_066594548.1">
    <property type="nucleotide sequence ID" value="NZ_CAJTBZ010000027.1"/>
</dbReference>
<dbReference type="InterPro" id="IPR050298">
    <property type="entry name" value="Gram-neg_bact_OMP"/>
</dbReference>
<comment type="caution">
    <text evidence="13">The sequence shown here is derived from an EMBL/GenBank/DDBJ whole genome shotgun (WGS) entry which is preliminary data.</text>
</comment>
<evidence type="ECO:0000256" key="1">
    <source>
        <dbReference type="ARBA" id="ARBA00004571"/>
    </source>
</evidence>
<name>A0A227KPP0_9BURK</name>
<dbReference type="InterPro" id="IPR023614">
    <property type="entry name" value="Porin_dom_sf"/>
</dbReference>
<dbReference type="GeneID" id="78362346"/>
<dbReference type="Gene3D" id="2.40.160.10">
    <property type="entry name" value="Porin"/>
    <property type="match status" value="1"/>
</dbReference>
<dbReference type="GO" id="GO:0015288">
    <property type="term" value="F:porin activity"/>
    <property type="evidence" value="ECO:0007669"/>
    <property type="project" value="UniProtKB-KW"/>
</dbReference>
<dbReference type="GO" id="GO:0006811">
    <property type="term" value="P:monoatomic ion transport"/>
    <property type="evidence" value="ECO:0007669"/>
    <property type="project" value="UniProtKB-KW"/>
</dbReference>
<evidence type="ECO:0000256" key="8">
    <source>
        <dbReference type="ARBA" id="ARBA00023114"/>
    </source>
</evidence>
<evidence type="ECO:0000256" key="9">
    <source>
        <dbReference type="ARBA" id="ARBA00023136"/>
    </source>
</evidence>
<dbReference type="PANTHER" id="PTHR34501:SF9">
    <property type="entry name" value="MAJOR OUTER MEMBRANE PROTEIN P.IA"/>
    <property type="match status" value="1"/>
</dbReference>
<evidence type="ECO:0000256" key="6">
    <source>
        <dbReference type="ARBA" id="ARBA00022729"/>
    </source>
</evidence>
<proteinExistence type="predicted"/>
<evidence type="ECO:0000313" key="13">
    <source>
        <dbReference type="EMBL" id="OXE50234.1"/>
    </source>
</evidence>
<comment type="subunit">
    <text evidence="2">Homotrimer.</text>
</comment>
<dbReference type="InterPro" id="IPR033900">
    <property type="entry name" value="Gram_neg_porin_domain"/>
</dbReference>
<keyword evidence="5" id="KW-0812">Transmembrane</keyword>
<organism evidence="13 14">
    <name type="scientific">Turicimonas muris</name>
    <dbReference type="NCBI Taxonomy" id="1796652"/>
    <lineage>
        <taxon>Bacteria</taxon>
        <taxon>Pseudomonadati</taxon>
        <taxon>Pseudomonadota</taxon>
        <taxon>Betaproteobacteria</taxon>
        <taxon>Burkholderiales</taxon>
        <taxon>Sutterellaceae</taxon>
        <taxon>Turicimonas</taxon>
    </lineage>
</organism>
<accession>A0A227KPP0</accession>
<dbReference type="GO" id="GO:0009279">
    <property type="term" value="C:cell outer membrane"/>
    <property type="evidence" value="ECO:0007669"/>
    <property type="project" value="UniProtKB-SubCell"/>
</dbReference>
<dbReference type="Proteomes" id="UP000214610">
    <property type="component" value="Unassembled WGS sequence"/>
</dbReference>
<evidence type="ECO:0000313" key="14">
    <source>
        <dbReference type="Proteomes" id="UP000214610"/>
    </source>
</evidence>
<dbReference type="SUPFAM" id="SSF56935">
    <property type="entry name" value="Porins"/>
    <property type="match status" value="1"/>
</dbReference>
<evidence type="ECO:0000256" key="3">
    <source>
        <dbReference type="ARBA" id="ARBA00022448"/>
    </source>
</evidence>
<keyword evidence="7" id="KW-0406">Ion transport</keyword>
<comment type="subcellular location">
    <subcellularLocation>
        <location evidence="1">Cell outer membrane</location>
        <topology evidence="1">Multi-pass membrane protein</topology>
    </subcellularLocation>
</comment>
<evidence type="ECO:0000256" key="7">
    <source>
        <dbReference type="ARBA" id="ARBA00023065"/>
    </source>
</evidence>
<sequence>MKQLSIALLAALSVTATAYAESSVTVYGRIDVGVGASHVDNGLGSTVNNVEMISGGGTSNRIGIKGTEDLGNGYKVKFVLENGFDSDTGAEGSEGLAFSREATLQIESPYGILAAGRSSVLGTDGGSFNLLGNVNPFGTGIWEIGNQNIVYAKLPASRNDNAVIYRSPVMKGFQLTTQYSMGEEDHENRSTSDHYFGLGVTWKGSQAEGVVLFERVNEKLTTLKRNPKDMWRVTAGGNWKLQSFTTYLSLQYFRNADAVGTPAFGDMKDHGIGKISAAQLKIIDGLKGGSVILGFSTPVLGGNLLGAAGYVHADTDQYASKLKVDGGFVGLGYQYAFSKNTKLYSAIGASGAKYKSSNESIKPKAFYGTLGLSHYF</sequence>
<gene>
    <name evidence="13" type="ORF">ADH67_04370</name>
</gene>
<evidence type="ECO:0000256" key="4">
    <source>
        <dbReference type="ARBA" id="ARBA00022452"/>
    </source>
</evidence>
<dbReference type="AlphaFoldDB" id="A0A227KPP0"/>
<dbReference type="PANTHER" id="PTHR34501">
    <property type="entry name" value="PROTEIN YDDL-RELATED"/>
    <property type="match status" value="1"/>
</dbReference>
<dbReference type="Pfam" id="PF13609">
    <property type="entry name" value="Porin_4"/>
    <property type="match status" value="1"/>
</dbReference>
<dbReference type="EMBL" id="NHMP01000002">
    <property type="protein sequence ID" value="OXE50234.1"/>
    <property type="molecule type" value="Genomic_DNA"/>
</dbReference>
<keyword evidence="6 11" id="KW-0732">Signal</keyword>
<feature type="signal peptide" evidence="11">
    <location>
        <begin position="1"/>
        <end position="20"/>
    </location>
</feature>
<dbReference type="CDD" id="cd00342">
    <property type="entry name" value="gram_neg_porins"/>
    <property type="match status" value="1"/>
</dbReference>
<evidence type="ECO:0000256" key="10">
    <source>
        <dbReference type="ARBA" id="ARBA00023237"/>
    </source>
</evidence>
<keyword evidence="10" id="KW-0998">Cell outer membrane</keyword>
<feature type="domain" description="Porin" evidence="12">
    <location>
        <begin position="8"/>
        <end position="349"/>
    </location>
</feature>
<dbReference type="GO" id="GO:0046930">
    <property type="term" value="C:pore complex"/>
    <property type="evidence" value="ECO:0007669"/>
    <property type="project" value="UniProtKB-KW"/>
</dbReference>
<keyword evidence="3" id="KW-0813">Transport</keyword>